<feature type="region of interest" description="Disordered" evidence="1">
    <location>
        <begin position="1"/>
        <end position="72"/>
    </location>
</feature>
<proteinExistence type="predicted"/>
<reference evidence="2 3" key="1">
    <citation type="submission" date="2024-06" db="EMBL/GenBank/DDBJ databases">
        <title>The Natural Products Discovery Center: Release of the First 8490 Sequenced Strains for Exploring Actinobacteria Biosynthetic Diversity.</title>
        <authorList>
            <person name="Kalkreuter E."/>
            <person name="Kautsar S.A."/>
            <person name="Yang D."/>
            <person name="Bader C.D."/>
            <person name="Teijaro C.N."/>
            <person name="Fluegel L."/>
            <person name="Davis C.M."/>
            <person name="Simpson J.R."/>
            <person name="Lauterbach L."/>
            <person name="Steele A.D."/>
            <person name="Gui C."/>
            <person name="Meng S."/>
            <person name="Li G."/>
            <person name="Viehrig K."/>
            <person name="Ye F."/>
            <person name="Su P."/>
            <person name="Kiefer A.F."/>
            <person name="Nichols A."/>
            <person name="Cepeda A.J."/>
            <person name="Yan W."/>
            <person name="Fan B."/>
            <person name="Jiang Y."/>
            <person name="Adhikari A."/>
            <person name="Zheng C.-J."/>
            <person name="Schuster L."/>
            <person name="Cowan T.M."/>
            <person name="Smanski M.J."/>
            <person name="Chevrette M.G."/>
            <person name="De Carvalho L.P.S."/>
            <person name="Shen B."/>
        </authorList>
    </citation>
    <scope>NUCLEOTIDE SEQUENCE [LARGE SCALE GENOMIC DNA]</scope>
    <source>
        <strain evidence="2 3">NPDC048946</strain>
    </source>
</reference>
<name>A0ABV3DRY1_9ACTN</name>
<dbReference type="Proteomes" id="UP001551482">
    <property type="component" value="Unassembled WGS sequence"/>
</dbReference>
<comment type="caution">
    <text evidence="2">The sequence shown here is derived from an EMBL/GenBank/DDBJ whole genome shotgun (WGS) entry which is preliminary data.</text>
</comment>
<evidence type="ECO:0000313" key="3">
    <source>
        <dbReference type="Proteomes" id="UP001551482"/>
    </source>
</evidence>
<evidence type="ECO:0000313" key="2">
    <source>
        <dbReference type="EMBL" id="MEU8138513.1"/>
    </source>
</evidence>
<protein>
    <submittedName>
        <fullName evidence="2">Uncharacterized protein</fullName>
    </submittedName>
</protein>
<accession>A0ABV3DRY1</accession>
<keyword evidence="3" id="KW-1185">Reference proteome</keyword>
<dbReference type="EMBL" id="JBEZFP010000126">
    <property type="protein sequence ID" value="MEU8138513.1"/>
    <property type="molecule type" value="Genomic_DNA"/>
</dbReference>
<organism evidence="2 3">
    <name type="scientific">Streptodolium elevatio</name>
    <dbReference type="NCBI Taxonomy" id="3157996"/>
    <lineage>
        <taxon>Bacteria</taxon>
        <taxon>Bacillati</taxon>
        <taxon>Actinomycetota</taxon>
        <taxon>Actinomycetes</taxon>
        <taxon>Kitasatosporales</taxon>
        <taxon>Streptomycetaceae</taxon>
        <taxon>Streptodolium</taxon>
    </lineage>
</organism>
<feature type="compositionally biased region" description="Basic and acidic residues" evidence="1">
    <location>
        <begin position="52"/>
        <end position="64"/>
    </location>
</feature>
<evidence type="ECO:0000256" key="1">
    <source>
        <dbReference type="SAM" id="MobiDB-lite"/>
    </source>
</evidence>
<dbReference type="RefSeq" id="WP_358362010.1">
    <property type="nucleotide sequence ID" value="NZ_JBEZFP010000126.1"/>
</dbReference>
<sequence length="86" mass="8636">MAEQVAGAGGADRARAGAGGDAGAETSTARPVRRGAALFGLEDGDLLPDATADERDGGWGDEHGAGGASDAADLRRFLDEKPPHHL</sequence>
<gene>
    <name evidence="2" type="ORF">AB0C36_34075</name>
</gene>